<feature type="region of interest" description="Disordered" evidence="2">
    <location>
        <begin position="1"/>
        <end position="46"/>
    </location>
</feature>
<proteinExistence type="inferred from homology"/>
<sequence>MAGRPNADVPMRKRTRAPGGDDGSRKAPRGGLGFVAASDAPSAPGYSTASLASMFTPASVQEIIDDNVDDAPRGLGFSNDETDAAPPPSIGLSNAAFASMFTKSSATEETSTSKHKTVDGSAATSDAATMDDTSAIDSVSSARSGFSNTDFAAMFRSTVVDEVAKEEPVAQSPVAVEMPTEETLPQSKAPEPRRAPVLPPPNIASMGKWEKHTKGFGMKMLAKMGFKGRLGKDEQGIAVPIAVKARPNQLGLGHDSFREASTLAQNRQVERELHGKSIEDEEEAARKEQVFGTDDGAWRKRLGVPKPKRRRRTARDLVDDAPADVPRADIVIDMRGPSFDGGLSELQKQALLVAPVLGQELLYNLRTLVNEAESSVRLGHQRLTVERARLAQLQATAAATADKHHADATAQTNVVALRSALEEMHTAMASDAAPRAIERVADTLVSLRLQFPAEFEAHHIIDALPSLTLPLLKALAGDWDPLGDVDDSALRIKSAFDCVHNCLTRCVGDVSAEDQGLFAANVDTRHDRLYQHLCEAVVVPHVASALHRWDVRAPCVDLFAFLGTFVHPGASAHLLREGVLPKLKHEVRAWNPMTDSALLHEWLLPWAAKFSADEFDAPLYPLIREALSRALAQWHPSDTSIFPVLAPWQAVWRAEDFAVFTHKTIARKLLRCLNRELSLEPGETDVAPLEWTLAWRGVLPDRQLAALLEGEVFHKWLRVLRRWIERARAPDADRAVVLTEIITWFHGWKGFFAPVLHLDRVRLQFAMALQLLRSVEAATLPALDVLPNTYDRALVLGGKGRPPEPAPAVPVPNADVVHLRDVVEAMALEQGLPFVPHPKNHRVEGKPVFCLGKAHVYFEGDLVYHMVRKGEYEPVAIDALFRTAV</sequence>
<dbReference type="InterPro" id="IPR045211">
    <property type="entry name" value="TFP11/STIP/Ntr1"/>
</dbReference>
<dbReference type="OrthoDB" id="29523at2759"/>
<feature type="region of interest" description="Disordered" evidence="2">
    <location>
        <begin position="170"/>
        <end position="208"/>
    </location>
</feature>
<dbReference type="Pfam" id="PF01585">
    <property type="entry name" value="G-patch"/>
    <property type="match status" value="1"/>
</dbReference>
<evidence type="ECO:0000313" key="5">
    <source>
        <dbReference type="Proteomes" id="UP000243579"/>
    </source>
</evidence>
<evidence type="ECO:0000256" key="1">
    <source>
        <dbReference type="ARBA" id="ARBA00010900"/>
    </source>
</evidence>
<dbReference type="InterPro" id="IPR000467">
    <property type="entry name" value="G_patch_dom"/>
</dbReference>
<dbReference type="InterPro" id="IPR022783">
    <property type="entry name" value="GCFC_dom"/>
</dbReference>
<comment type="caution">
    <text evidence="4">The sequence shown here is derived from an EMBL/GenBank/DDBJ whole genome shotgun (WGS) entry which is preliminary data.</text>
</comment>
<dbReference type="GO" id="GO:0071008">
    <property type="term" value="C:U2-type post-mRNA release spliceosomal complex"/>
    <property type="evidence" value="ECO:0007669"/>
    <property type="project" value="TreeGrafter"/>
</dbReference>
<keyword evidence="5" id="KW-1185">Reference proteome</keyword>
<feature type="region of interest" description="Disordered" evidence="2">
    <location>
        <begin position="63"/>
        <end position="90"/>
    </location>
</feature>
<evidence type="ECO:0000313" key="4">
    <source>
        <dbReference type="EMBL" id="OQR83173.1"/>
    </source>
</evidence>
<dbReference type="EMBL" id="JNBR01002297">
    <property type="protein sequence ID" value="OQR83173.1"/>
    <property type="molecule type" value="Genomic_DNA"/>
</dbReference>
<dbReference type="PANTHER" id="PTHR23329:SF1">
    <property type="entry name" value="TUFTELIN-INTERACTING PROTEIN 11"/>
    <property type="match status" value="1"/>
</dbReference>
<feature type="region of interest" description="Disordered" evidence="2">
    <location>
        <begin position="106"/>
        <end position="125"/>
    </location>
</feature>
<dbReference type="AlphaFoldDB" id="A0A1V9YBP1"/>
<evidence type="ECO:0000259" key="3">
    <source>
        <dbReference type="PROSITE" id="PS50174"/>
    </source>
</evidence>
<dbReference type="PANTHER" id="PTHR23329">
    <property type="entry name" value="TUFTELIN-INTERACTING PROTEIN 11-RELATED"/>
    <property type="match status" value="1"/>
</dbReference>
<accession>A0A1V9YBP1</accession>
<dbReference type="GO" id="GO:0000390">
    <property type="term" value="P:spliceosomal complex disassembly"/>
    <property type="evidence" value="ECO:0007669"/>
    <property type="project" value="InterPro"/>
</dbReference>
<dbReference type="STRING" id="1202772.A0A1V9YBP1"/>
<dbReference type="PROSITE" id="PS50174">
    <property type="entry name" value="G_PATCH"/>
    <property type="match status" value="1"/>
</dbReference>
<dbReference type="Pfam" id="PF07842">
    <property type="entry name" value="GCFC"/>
    <property type="match status" value="1"/>
</dbReference>
<protein>
    <submittedName>
        <fullName evidence="4">STIP-like protein</fullName>
    </submittedName>
</protein>
<reference evidence="4 5" key="1">
    <citation type="journal article" date="2014" name="Genome Biol. Evol.">
        <title>The secreted proteins of Achlya hypogyna and Thraustotheca clavata identify the ancestral oomycete secretome and reveal gene acquisitions by horizontal gene transfer.</title>
        <authorList>
            <person name="Misner I."/>
            <person name="Blouin N."/>
            <person name="Leonard G."/>
            <person name="Richards T.A."/>
            <person name="Lane C.E."/>
        </authorList>
    </citation>
    <scope>NUCLEOTIDE SEQUENCE [LARGE SCALE GENOMIC DNA]</scope>
    <source>
        <strain evidence="4 5">ATCC 48635</strain>
    </source>
</reference>
<evidence type="ECO:0000256" key="2">
    <source>
        <dbReference type="SAM" id="MobiDB-lite"/>
    </source>
</evidence>
<feature type="domain" description="G-patch" evidence="3">
    <location>
        <begin position="213"/>
        <end position="257"/>
    </location>
</feature>
<gene>
    <name evidence="4" type="ORF">ACHHYP_15035</name>
</gene>
<dbReference type="Proteomes" id="UP000243579">
    <property type="component" value="Unassembled WGS sequence"/>
</dbReference>
<comment type="similarity">
    <text evidence="1">Belongs to the TFP11/STIP family.</text>
</comment>
<name>A0A1V9YBP1_ACHHY</name>
<dbReference type="GO" id="GO:0003676">
    <property type="term" value="F:nucleic acid binding"/>
    <property type="evidence" value="ECO:0007669"/>
    <property type="project" value="InterPro"/>
</dbReference>
<dbReference type="SMART" id="SM00443">
    <property type="entry name" value="G_patch"/>
    <property type="match status" value="1"/>
</dbReference>
<organism evidence="4 5">
    <name type="scientific">Achlya hypogyna</name>
    <name type="common">Oomycete</name>
    <name type="synonym">Protoachlya hypogyna</name>
    <dbReference type="NCBI Taxonomy" id="1202772"/>
    <lineage>
        <taxon>Eukaryota</taxon>
        <taxon>Sar</taxon>
        <taxon>Stramenopiles</taxon>
        <taxon>Oomycota</taxon>
        <taxon>Saprolegniomycetes</taxon>
        <taxon>Saprolegniales</taxon>
        <taxon>Achlyaceae</taxon>
        <taxon>Achlya</taxon>
    </lineage>
</organism>